<evidence type="ECO:0000313" key="4">
    <source>
        <dbReference type="Proteomes" id="UP001596099"/>
    </source>
</evidence>
<protein>
    <submittedName>
        <fullName evidence="3">Helix-turn-helix transcriptional regulator</fullName>
    </submittedName>
</protein>
<dbReference type="Proteomes" id="UP001596099">
    <property type="component" value="Unassembled WGS sequence"/>
</dbReference>
<gene>
    <name evidence="3" type="ORF">ACFPYI_18770</name>
</gene>
<dbReference type="InterPro" id="IPR036388">
    <property type="entry name" value="WH-like_DNA-bd_sf"/>
</dbReference>
<sequence length="257" mass="28334">MDSRPSTLLDLLTRRTSVLRELNNDPVRKRDLAARLDVSRSTVDRALRELATQDLVERTDDGYRTTLAGRLTLDAFDHLQERTRGIDAALDVLTVLPHDAPFPPDLFAGATVVRPSPIAPHRPAETNAQLLSWADNVNGLISAVSEQYVDNYRDAIDGGTSVQMVFPSAVLERLVSEYGTADDPVFHRDIVEVRQTSETLPCSVKLHERDGEQVASLTVYGPDGLRGLVTNDSPEAVSWTASFIDRHWDAADPLPSP</sequence>
<evidence type="ECO:0000259" key="2">
    <source>
        <dbReference type="Pfam" id="PF25213"/>
    </source>
</evidence>
<dbReference type="InterPro" id="IPR036390">
    <property type="entry name" value="WH_DNA-bd_sf"/>
</dbReference>
<name>A0ABD5RSK5_9EURY</name>
<dbReference type="SUPFAM" id="SSF46785">
    <property type="entry name" value="Winged helix' DNA-binding domain"/>
    <property type="match status" value="1"/>
</dbReference>
<dbReference type="EMBL" id="JBHSQH010000001">
    <property type="protein sequence ID" value="MFC5973378.1"/>
    <property type="molecule type" value="Genomic_DNA"/>
</dbReference>
<proteinExistence type="predicted"/>
<dbReference type="InterPro" id="IPR057527">
    <property type="entry name" value="HVO_A0261-like_N"/>
</dbReference>
<evidence type="ECO:0000313" key="3">
    <source>
        <dbReference type="EMBL" id="MFC5973378.1"/>
    </source>
</evidence>
<keyword evidence="4" id="KW-1185">Reference proteome</keyword>
<accession>A0ABD5RSK5</accession>
<feature type="domain" description="HVO-A0261-like N-terminal" evidence="2">
    <location>
        <begin position="12"/>
        <end position="83"/>
    </location>
</feature>
<reference evidence="3 4" key="1">
    <citation type="journal article" date="2019" name="Int. J. Syst. Evol. Microbiol.">
        <title>The Global Catalogue of Microorganisms (GCM) 10K type strain sequencing project: providing services to taxonomists for standard genome sequencing and annotation.</title>
        <authorList>
            <consortium name="The Broad Institute Genomics Platform"/>
            <consortium name="The Broad Institute Genome Sequencing Center for Infectious Disease"/>
            <person name="Wu L."/>
            <person name="Ma J."/>
        </authorList>
    </citation>
    <scope>NUCLEOTIDE SEQUENCE [LARGE SCALE GENOMIC DNA]</scope>
    <source>
        <strain evidence="3 4">CGMCC 1.12543</strain>
    </source>
</reference>
<feature type="domain" description="Methanogenesis regulatory protein FilR1 middle" evidence="1">
    <location>
        <begin position="120"/>
        <end position="249"/>
    </location>
</feature>
<dbReference type="AlphaFoldDB" id="A0ABD5RSK5"/>
<dbReference type="InterPro" id="IPR013561">
    <property type="entry name" value="FilR1_middle_dom"/>
</dbReference>
<evidence type="ECO:0000259" key="1">
    <source>
        <dbReference type="Pfam" id="PF08350"/>
    </source>
</evidence>
<dbReference type="Pfam" id="PF25213">
    <property type="entry name" value="HVO_A0261_N"/>
    <property type="match status" value="1"/>
</dbReference>
<comment type="caution">
    <text evidence="3">The sequence shown here is derived from an EMBL/GenBank/DDBJ whole genome shotgun (WGS) entry which is preliminary data.</text>
</comment>
<dbReference type="Pfam" id="PF08350">
    <property type="entry name" value="FilR1_middle"/>
    <property type="match status" value="1"/>
</dbReference>
<dbReference type="Gene3D" id="1.10.10.10">
    <property type="entry name" value="Winged helix-like DNA-binding domain superfamily/Winged helix DNA-binding domain"/>
    <property type="match status" value="1"/>
</dbReference>
<dbReference type="RefSeq" id="WP_247417854.1">
    <property type="nucleotide sequence ID" value="NZ_JALLGW010000001.1"/>
</dbReference>
<organism evidence="3 4">
    <name type="scientific">Halomarina salina</name>
    <dbReference type="NCBI Taxonomy" id="1872699"/>
    <lineage>
        <taxon>Archaea</taxon>
        <taxon>Methanobacteriati</taxon>
        <taxon>Methanobacteriota</taxon>
        <taxon>Stenosarchaea group</taxon>
        <taxon>Halobacteria</taxon>
        <taxon>Halobacteriales</taxon>
        <taxon>Natronomonadaceae</taxon>
        <taxon>Halomarina</taxon>
    </lineage>
</organism>